<proteinExistence type="predicted"/>
<name>A0A3L6LBN3_9TRYP</name>
<reference evidence="1 2" key="1">
    <citation type="submission" date="2018-09" db="EMBL/GenBank/DDBJ databases">
        <title>whole genome sequence of T. equiperdum IVM-t1 strain.</title>
        <authorList>
            <person name="Suganuma K."/>
        </authorList>
    </citation>
    <scope>NUCLEOTIDE SEQUENCE [LARGE SCALE GENOMIC DNA]</scope>
    <source>
        <strain evidence="1 2">IVM-t1</strain>
    </source>
</reference>
<dbReference type="AlphaFoldDB" id="A0A3L6LBN3"/>
<dbReference type="Proteomes" id="UP000266743">
    <property type="component" value="Chromosome 2"/>
</dbReference>
<evidence type="ECO:0000313" key="1">
    <source>
        <dbReference type="EMBL" id="RHW74074.1"/>
    </source>
</evidence>
<comment type="caution">
    <text evidence="1">The sequence shown here is derived from an EMBL/GenBank/DDBJ whole genome shotgun (WGS) entry which is preliminary data.</text>
</comment>
<organism evidence="1 2">
    <name type="scientific">Trypanosoma brucei equiperdum</name>
    <dbReference type="NCBI Taxonomy" id="630700"/>
    <lineage>
        <taxon>Eukaryota</taxon>
        <taxon>Discoba</taxon>
        <taxon>Euglenozoa</taxon>
        <taxon>Kinetoplastea</taxon>
        <taxon>Metakinetoplastina</taxon>
        <taxon>Trypanosomatida</taxon>
        <taxon>Trypanosomatidae</taxon>
        <taxon>Trypanosoma</taxon>
    </lineage>
</organism>
<gene>
    <name evidence="1" type="ORF">DPX39_020026500</name>
</gene>
<sequence length="197" mass="22425">MPCSFQEASKRFDRLHVLSLTKIRDRCAARRSAPYNSNSPVELANHIALQLFYAKIFFLPYRFRGASQRPNRGTLLLVVKIAVLPKKNTYNGLRQNFSPDKRRKLLHLIRGHEGSAYAENLNEIWKGNVEGRPNSRRQRKLFSMRVKRQGNNLGVDERSVKKNCAMTVCGCWKGGQLGRSMAKTLLCVAPAVNRLSP</sequence>
<evidence type="ECO:0000313" key="2">
    <source>
        <dbReference type="Proteomes" id="UP000266743"/>
    </source>
</evidence>
<accession>A0A3L6LBN3</accession>
<dbReference type="EMBL" id="QSBY01000002">
    <property type="protein sequence ID" value="RHW74074.1"/>
    <property type="molecule type" value="Genomic_DNA"/>
</dbReference>
<protein>
    <submittedName>
        <fullName evidence="1">Uncharacterized protein</fullName>
    </submittedName>
</protein>